<keyword evidence="4" id="KW-0547">Nucleotide-binding</keyword>
<dbReference type="InterPro" id="IPR004522">
    <property type="entry name" value="Asn-tRNA-ligase"/>
</dbReference>
<dbReference type="GO" id="GO:0006421">
    <property type="term" value="P:asparaginyl-tRNA aminoacylation"/>
    <property type="evidence" value="ECO:0007669"/>
    <property type="project" value="InterPro"/>
</dbReference>
<dbReference type="Pfam" id="PF00152">
    <property type="entry name" value="tRNA-synt_2"/>
    <property type="match status" value="1"/>
</dbReference>
<keyword evidence="3" id="KW-0436">Ligase</keyword>
<dbReference type="PANTHER" id="PTHR22594:SF36">
    <property type="entry name" value="ASPARAGINE--TRNA LIGASE, CYTOPLASMIC 2"/>
    <property type="match status" value="1"/>
</dbReference>
<dbReference type="EC" id="6.1.1.22" evidence="2"/>
<accession>A0A9E7H215</accession>
<feature type="domain" description="Aminoacyl-tRNA synthetase class II (D/K/N)" evidence="9">
    <location>
        <begin position="378"/>
        <end position="648"/>
    </location>
</feature>
<keyword evidence="6" id="KW-0648">Protein biosynthesis</keyword>
<proteinExistence type="inferred from homology"/>
<dbReference type="PANTHER" id="PTHR22594">
    <property type="entry name" value="ASPARTYL/LYSYL-TRNA SYNTHETASE"/>
    <property type="match status" value="1"/>
</dbReference>
<evidence type="ECO:0000313" key="10">
    <source>
        <dbReference type="EMBL" id="URE26081.1"/>
    </source>
</evidence>
<evidence type="ECO:0000256" key="5">
    <source>
        <dbReference type="ARBA" id="ARBA00022840"/>
    </source>
</evidence>
<dbReference type="AlphaFoldDB" id="A0A9E7H215"/>
<dbReference type="SUPFAM" id="SSF55681">
    <property type="entry name" value="Class II aaRS and biotin synthetases"/>
    <property type="match status" value="1"/>
</dbReference>
<evidence type="ECO:0000256" key="6">
    <source>
        <dbReference type="ARBA" id="ARBA00022917"/>
    </source>
</evidence>
<keyword evidence="7 10" id="KW-0030">Aminoacyl-tRNA synthetase</keyword>
<evidence type="ECO:0000256" key="2">
    <source>
        <dbReference type="ARBA" id="ARBA00012816"/>
    </source>
</evidence>
<dbReference type="GO" id="GO:0005524">
    <property type="term" value="F:ATP binding"/>
    <property type="evidence" value="ECO:0007669"/>
    <property type="project" value="UniProtKB-KW"/>
</dbReference>
<keyword evidence="8" id="KW-0175">Coiled coil</keyword>
<dbReference type="InterPro" id="IPR045864">
    <property type="entry name" value="aa-tRNA-synth_II/BPL/LPL"/>
</dbReference>
<dbReference type="GO" id="GO:0005739">
    <property type="term" value="C:mitochondrion"/>
    <property type="evidence" value="ECO:0007669"/>
    <property type="project" value="TreeGrafter"/>
</dbReference>
<evidence type="ECO:0000313" key="11">
    <source>
        <dbReference type="Proteomes" id="UP001055439"/>
    </source>
</evidence>
<keyword evidence="11" id="KW-1185">Reference proteome</keyword>
<evidence type="ECO:0000256" key="3">
    <source>
        <dbReference type="ARBA" id="ARBA00022598"/>
    </source>
</evidence>
<gene>
    <name evidence="10" type="ORF">MUK42_16148</name>
</gene>
<dbReference type="NCBIfam" id="TIGR00457">
    <property type="entry name" value="asnS"/>
    <property type="match status" value="1"/>
</dbReference>
<evidence type="ECO:0000256" key="1">
    <source>
        <dbReference type="ARBA" id="ARBA00008226"/>
    </source>
</evidence>
<name>A0A9E7H215_9LILI</name>
<sequence>MASGWSHTEQSKALSRRAPKAPFVASPPNFPVMYAYIYSISAGCPPHLLSHRSITVALVIMESGRRAAAGRNQMLLLPPPIQRFKYSKRVMLKSILDREDEGLAIVGHRVAVGGWVNSRKERAEADDASSPTRPAQADDEVLVQYVPFLRPISSLPGALAAATSKDKHTIVYLLINDGSCITNLQLVMDSSMSVPGQVVTVGNSILVEGVLRRTWTGTKRVVELIVEKLLHVGAVDLKTYPLAKPQTSLPFLRDHLHLRPRFITIGSVARIRSSLTCACHAFFNDLGMIHVHMPIITSVATGSQSQRFQVTTLLDTSDQGHVDLEAFKAAVQEKRSRIKELRRGRNNKEALTAAKEDLEKSKELVRVLEERQKTATVYVGDVKLSEDFFGRAVYLSTSAGLHLESYACGLSGVYTIGPVFQADESRSAKKLAEMWMVEVELAFAELEDVMNCAEDLLRSLCYSLLATAGNDLKFAATNIDGDCIKRLQSITSRPFDRITYSNALHILNQVKDRSFLTQAVWGADLSEEHERYLADDYFENPVIVYEFPQEIKPFYARGNANGITVSAFEIIAPKVGVLARGSQKEERLDVIRKRIEEVGLPQEQFDWYMDLRKHGSVKRSGFSLEFEKMVMMATGITDAEDAIPFPRARGDAKL</sequence>
<evidence type="ECO:0000259" key="9">
    <source>
        <dbReference type="Pfam" id="PF00152"/>
    </source>
</evidence>
<dbReference type="Gene3D" id="3.30.930.10">
    <property type="entry name" value="Bira Bifunctional Protein, Domain 2"/>
    <property type="match status" value="1"/>
</dbReference>
<dbReference type="InterPro" id="IPR004364">
    <property type="entry name" value="Aa-tRNA-synt_II"/>
</dbReference>
<dbReference type="EMBL" id="CP097510">
    <property type="protein sequence ID" value="URE26073.1"/>
    <property type="molecule type" value="Genomic_DNA"/>
</dbReference>
<dbReference type="OrthoDB" id="1931232at2759"/>
<evidence type="ECO:0000256" key="4">
    <source>
        <dbReference type="ARBA" id="ARBA00022741"/>
    </source>
</evidence>
<organism evidence="10 11">
    <name type="scientific">Musa troglodytarum</name>
    <name type="common">fe'i banana</name>
    <dbReference type="NCBI Taxonomy" id="320322"/>
    <lineage>
        <taxon>Eukaryota</taxon>
        <taxon>Viridiplantae</taxon>
        <taxon>Streptophyta</taxon>
        <taxon>Embryophyta</taxon>
        <taxon>Tracheophyta</taxon>
        <taxon>Spermatophyta</taxon>
        <taxon>Magnoliopsida</taxon>
        <taxon>Liliopsida</taxon>
        <taxon>Zingiberales</taxon>
        <taxon>Musaceae</taxon>
        <taxon>Musa</taxon>
    </lineage>
</organism>
<feature type="coiled-coil region" evidence="8">
    <location>
        <begin position="324"/>
        <end position="371"/>
    </location>
</feature>
<dbReference type="EMBL" id="CP097510">
    <property type="protein sequence ID" value="URE26080.1"/>
    <property type="molecule type" value="Genomic_DNA"/>
</dbReference>
<dbReference type="Proteomes" id="UP001055439">
    <property type="component" value="Chromosome 8"/>
</dbReference>
<keyword evidence="5" id="KW-0067">ATP-binding</keyword>
<evidence type="ECO:0000256" key="7">
    <source>
        <dbReference type="ARBA" id="ARBA00023146"/>
    </source>
</evidence>
<comment type="similarity">
    <text evidence="1">Belongs to the class-II aminoacyl-tRNA synthetase family.</text>
</comment>
<dbReference type="GO" id="GO:0004816">
    <property type="term" value="F:asparagine-tRNA ligase activity"/>
    <property type="evidence" value="ECO:0007669"/>
    <property type="project" value="UniProtKB-EC"/>
</dbReference>
<protein>
    <recommendedName>
        <fullName evidence="2">asparagine--tRNA ligase</fullName>
        <ecNumber evidence="2">6.1.1.22</ecNumber>
    </recommendedName>
</protein>
<reference evidence="10" key="1">
    <citation type="submission" date="2022-05" db="EMBL/GenBank/DDBJ databases">
        <title>The Musa troglodytarum L. genome provides insights into the mechanism of non-climacteric behaviour and enrichment of carotenoids.</title>
        <authorList>
            <person name="Wang J."/>
        </authorList>
    </citation>
    <scope>NUCLEOTIDE SEQUENCE</scope>
    <source>
        <tissue evidence="10">Leaf</tissue>
    </source>
</reference>
<dbReference type="EMBL" id="CP097510">
    <property type="protein sequence ID" value="URE26081.1"/>
    <property type="molecule type" value="Genomic_DNA"/>
</dbReference>
<evidence type="ECO:0000256" key="8">
    <source>
        <dbReference type="SAM" id="Coils"/>
    </source>
</evidence>